<evidence type="ECO:0000313" key="3">
    <source>
        <dbReference type="Proteomes" id="UP000030706"/>
    </source>
</evidence>
<dbReference type="RefSeq" id="XP_029763667.1">
    <property type="nucleotide sequence ID" value="XM_029904813.1"/>
</dbReference>
<gene>
    <name evidence="2" type="ORF">M438DRAFT_342653</name>
</gene>
<name>A0A074XPP4_AURPU</name>
<evidence type="ECO:0000313" key="2">
    <source>
        <dbReference type="EMBL" id="KEQ87480.1"/>
    </source>
</evidence>
<protein>
    <submittedName>
        <fullName evidence="2">Uncharacterized protein</fullName>
    </submittedName>
</protein>
<accession>A0A074XPP4</accession>
<organism evidence="2 3">
    <name type="scientific">Aureobasidium pullulans EXF-150</name>
    <dbReference type="NCBI Taxonomy" id="1043002"/>
    <lineage>
        <taxon>Eukaryota</taxon>
        <taxon>Fungi</taxon>
        <taxon>Dikarya</taxon>
        <taxon>Ascomycota</taxon>
        <taxon>Pezizomycotina</taxon>
        <taxon>Dothideomycetes</taxon>
        <taxon>Dothideomycetidae</taxon>
        <taxon>Dothideales</taxon>
        <taxon>Saccotheciaceae</taxon>
        <taxon>Aureobasidium</taxon>
    </lineage>
</organism>
<dbReference type="Proteomes" id="UP000030706">
    <property type="component" value="Unassembled WGS sequence"/>
</dbReference>
<dbReference type="AlphaFoldDB" id="A0A074XPP4"/>
<dbReference type="HOGENOM" id="CLU_2670666_0_0_1"/>
<feature type="region of interest" description="Disordered" evidence="1">
    <location>
        <begin position="1"/>
        <end position="21"/>
    </location>
</feature>
<reference evidence="2 3" key="1">
    <citation type="journal article" date="2014" name="BMC Genomics">
        <title>Genome sequencing of four Aureobasidium pullulans varieties: biotechnological potential, stress tolerance, and description of new species.</title>
        <authorList>
            <person name="Gostin Ar C."/>
            <person name="Ohm R.A."/>
            <person name="Kogej T."/>
            <person name="Sonjak S."/>
            <person name="Turk M."/>
            <person name="Zajc J."/>
            <person name="Zalar P."/>
            <person name="Grube M."/>
            <person name="Sun H."/>
            <person name="Han J."/>
            <person name="Sharma A."/>
            <person name="Chiniquy J."/>
            <person name="Ngan C.Y."/>
            <person name="Lipzen A."/>
            <person name="Barry K."/>
            <person name="Grigoriev I.V."/>
            <person name="Gunde-Cimerman N."/>
        </authorList>
    </citation>
    <scope>NUCLEOTIDE SEQUENCE [LARGE SCALE GENOMIC DNA]</scope>
    <source>
        <strain evidence="2 3">EXF-150</strain>
    </source>
</reference>
<dbReference type="GeneID" id="40747119"/>
<evidence type="ECO:0000256" key="1">
    <source>
        <dbReference type="SAM" id="MobiDB-lite"/>
    </source>
</evidence>
<proteinExistence type="predicted"/>
<sequence>MINARNCAPAPRPPKTPKHSRPLELCTTLLVSLGFAVESSDLNRQSLTPLVKAGSVNVSKIDSSSYHVVIRQPND</sequence>
<dbReference type="EMBL" id="KL584976">
    <property type="protein sequence ID" value="KEQ87480.1"/>
    <property type="molecule type" value="Genomic_DNA"/>
</dbReference>
<keyword evidence="3" id="KW-1185">Reference proteome</keyword>